<dbReference type="PANTHER" id="PTHR31500:SF56">
    <property type="entry name" value="AT-HOOK MOTIF NUCLEAR-LOCALIZED PROTEIN"/>
    <property type="match status" value="1"/>
</dbReference>
<feature type="region of interest" description="Disordered" evidence="6">
    <location>
        <begin position="1"/>
        <end position="38"/>
    </location>
</feature>
<reference evidence="8" key="1">
    <citation type="submission" date="2018-11" db="EMBL/GenBank/DDBJ databases">
        <authorList>
            <person name="Grassa J C."/>
        </authorList>
    </citation>
    <scope>NUCLEOTIDE SEQUENCE [LARGE SCALE GENOMIC DNA]</scope>
</reference>
<evidence type="ECO:0000313" key="8">
    <source>
        <dbReference type="EnsemblPlants" id="cds.evm.model.04.2422"/>
    </source>
</evidence>
<name>A0A803PGP2_CANSA</name>
<evidence type="ECO:0000259" key="7">
    <source>
        <dbReference type="PROSITE" id="PS51742"/>
    </source>
</evidence>
<dbReference type="AlphaFoldDB" id="A0A803PGP2"/>
<evidence type="ECO:0000256" key="3">
    <source>
        <dbReference type="ARBA" id="ARBA00023163"/>
    </source>
</evidence>
<dbReference type="PROSITE" id="PS51742">
    <property type="entry name" value="PPC"/>
    <property type="match status" value="1"/>
</dbReference>
<dbReference type="Pfam" id="PF03479">
    <property type="entry name" value="PCC"/>
    <property type="match status" value="1"/>
</dbReference>
<dbReference type="InterPro" id="IPR039605">
    <property type="entry name" value="AHL"/>
</dbReference>
<protein>
    <recommendedName>
        <fullName evidence="5">AT-hook motif nuclear-localized protein</fullName>
    </recommendedName>
</protein>
<keyword evidence="2 5" id="KW-0238">DNA-binding</keyword>
<organism evidence="8 9">
    <name type="scientific">Cannabis sativa</name>
    <name type="common">Hemp</name>
    <name type="synonym">Marijuana</name>
    <dbReference type="NCBI Taxonomy" id="3483"/>
    <lineage>
        <taxon>Eukaryota</taxon>
        <taxon>Viridiplantae</taxon>
        <taxon>Streptophyta</taxon>
        <taxon>Embryophyta</taxon>
        <taxon>Tracheophyta</taxon>
        <taxon>Spermatophyta</taxon>
        <taxon>Magnoliopsida</taxon>
        <taxon>eudicotyledons</taxon>
        <taxon>Gunneridae</taxon>
        <taxon>Pentapetalae</taxon>
        <taxon>rosids</taxon>
        <taxon>fabids</taxon>
        <taxon>Rosales</taxon>
        <taxon>Cannabaceae</taxon>
        <taxon>Cannabis</taxon>
    </lineage>
</organism>
<sequence length="223" mass="23363">MDSINVSGSQGNSNTTVSTGSPPRRLGGRGRPPGSGNRQQLAAIGGLLRETACRDFKSHEITIDSGENVVQKIMSFAAKGPRGICVLTASGQVSKVVIRKPDSSSDHETLTREGHFELLSLSGSYTSTDATGRPTGGLSVSFADSNGNAIGGALIVFGSFIPYDNRHKKTRYRKSLRARADNAVPVEAEPPQHNTRTAIASTSANPNNGGKFGGRKNGGGRNI</sequence>
<keyword evidence="9" id="KW-1185">Reference proteome</keyword>
<dbReference type="GO" id="GO:0005634">
    <property type="term" value="C:nucleus"/>
    <property type="evidence" value="ECO:0007669"/>
    <property type="project" value="UniProtKB-SubCell"/>
</dbReference>
<dbReference type="Gene3D" id="3.30.1330.80">
    <property type="entry name" value="Hypothetical protein, similar to alpha- acetolactate decarboxylase, domain 2"/>
    <property type="match status" value="1"/>
</dbReference>
<keyword evidence="4 5" id="KW-0539">Nucleus</keyword>
<reference evidence="8" key="2">
    <citation type="submission" date="2021-03" db="UniProtKB">
        <authorList>
            <consortium name="EnsemblPlants"/>
        </authorList>
    </citation>
    <scope>IDENTIFICATION</scope>
</reference>
<feature type="compositionally biased region" description="Polar residues" evidence="6">
    <location>
        <begin position="1"/>
        <end position="19"/>
    </location>
</feature>
<evidence type="ECO:0000256" key="4">
    <source>
        <dbReference type="ARBA" id="ARBA00023242"/>
    </source>
</evidence>
<dbReference type="EMBL" id="UZAU01000407">
    <property type="status" value="NOT_ANNOTATED_CDS"/>
    <property type="molecule type" value="Genomic_DNA"/>
</dbReference>
<evidence type="ECO:0000256" key="6">
    <source>
        <dbReference type="SAM" id="MobiDB-lite"/>
    </source>
</evidence>
<proteinExistence type="predicted"/>
<dbReference type="OMA" id="DFKSHEI"/>
<keyword evidence="1 5" id="KW-0805">Transcription regulation</keyword>
<feature type="compositionally biased region" description="Gly residues" evidence="6">
    <location>
        <begin position="210"/>
        <end position="223"/>
    </location>
</feature>
<comment type="domain">
    <text evidence="5">The PPC domain mediates interactions between AHL proteins.</text>
</comment>
<comment type="function">
    <text evidence="5">Transcription factor that specifically binds AT-rich DNA sequences related to the nuclear matrix attachment regions (MARs).</text>
</comment>
<keyword evidence="3 5" id="KW-0804">Transcription</keyword>
<feature type="region of interest" description="Disordered" evidence="6">
    <location>
        <begin position="198"/>
        <end position="223"/>
    </location>
</feature>
<accession>A0A803PGP2</accession>
<dbReference type="InterPro" id="IPR005175">
    <property type="entry name" value="PPC_dom"/>
</dbReference>
<dbReference type="EnsemblPlants" id="evm.model.04.2422">
    <property type="protein sequence ID" value="cds.evm.model.04.2422"/>
    <property type="gene ID" value="evm.TU.04.2422"/>
</dbReference>
<comment type="subcellular location">
    <subcellularLocation>
        <location evidence="5">Nucleus</location>
    </subcellularLocation>
</comment>
<dbReference type="SUPFAM" id="SSF117856">
    <property type="entry name" value="AF0104/ALDC/Ptd012-like"/>
    <property type="match status" value="1"/>
</dbReference>
<evidence type="ECO:0000256" key="1">
    <source>
        <dbReference type="ARBA" id="ARBA00023015"/>
    </source>
</evidence>
<evidence type="ECO:0000256" key="5">
    <source>
        <dbReference type="RuleBase" id="RU367031"/>
    </source>
</evidence>
<dbReference type="CDD" id="cd11378">
    <property type="entry name" value="DUF296"/>
    <property type="match status" value="1"/>
</dbReference>
<feature type="domain" description="PPC" evidence="7">
    <location>
        <begin position="53"/>
        <end position="192"/>
    </location>
</feature>
<dbReference type="Proteomes" id="UP000596661">
    <property type="component" value="Chromosome 4"/>
</dbReference>
<dbReference type="PANTHER" id="PTHR31500">
    <property type="entry name" value="AT-HOOK MOTIF NUCLEAR-LOCALIZED PROTEIN 9"/>
    <property type="match status" value="1"/>
</dbReference>
<evidence type="ECO:0000256" key="2">
    <source>
        <dbReference type="ARBA" id="ARBA00023125"/>
    </source>
</evidence>
<evidence type="ECO:0000313" key="9">
    <source>
        <dbReference type="Proteomes" id="UP000596661"/>
    </source>
</evidence>
<dbReference type="GO" id="GO:0003680">
    <property type="term" value="F:minor groove of adenine-thymine-rich DNA binding"/>
    <property type="evidence" value="ECO:0007669"/>
    <property type="project" value="UniProtKB-UniRule"/>
</dbReference>
<dbReference type="Gramene" id="evm.model.04.2422">
    <property type="protein sequence ID" value="cds.evm.model.04.2422"/>
    <property type="gene ID" value="evm.TU.04.2422"/>
</dbReference>